<gene>
    <name evidence="2" type="ORF">BD626DRAFT_570547</name>
</gene>
<proteinExistence type="predicted"/>
<dbReference type="AlphaFoldDB" id="A0A550CAK5"/>
<dbReference type="STRING" id="97359.A0A550CAK5"/>
<feature type="compositionally biased region" description="Low complexity" evidence="1">
    <location>
        <begin position="64"/>
        <end position="113"/>
    </location>
</feature>
<sequence>MSPLPASFDPFATHPFTNGSGVVSRPPPPHAYALHRPDHPLPVSYASGAPPPSSPPTQYPASPPAMHMGSPPGSSYMGSPPASSYMGSPSSSSYMGSPPMSGYASSPPTSYTGSPPPSSGFQYPSDSRYPVTSGYPTAAEYPSAPDAKGPGRALAPSFMRATPVASSRKHEECAKGTPGTDSA</sequence>
<accession>A0A550CAK5</accession>
<evidence type="ECO:0000313" key="2">
    <source>
        <dbReference type="EMBL" id="TRM61842.1"/>
    </source>
</evidence>
<dbReference type="OrthoDB" id="191192at2759"/>
<keyword evidence="3" id="KW-1185">Reference proteome</keyword>
<dbReference type="Proteomes" id="UP000320762">
    <property type="component" value="Unassembled WGS sequence"/>
</dbReference>
<protein>
    <submittedName>
        <fullName evidence="2">Uncharacterized protein</fullName>
    </submittedName>
</protein>
<feature type="compositionally biased region" description="Pro residues" evidence="1">
    <location>
        <begin position="49"/>
        <end position="63"/>
    </location>
</feature>
<reference evidence="2 3" key="1">
    <citation type="journal article" date="2019" name="New Phytol.">
        <title>Comparative genomics reveals unique wood-decay strategies and fruiting body development in the Schizophyllaceae.</title>
        <authorList>
            <person name="Almasi E."/>
            <person name="Sahu N."/>
            <person name="Krizsan K."/>
            <person name="Balint B."/>
            <person name="Kovacs G.M."/>
            <person name="Kiss B."/>
            <person name="Cseklye J."/>
            <person name="Drula E."/>
            <person name="Henrissat B."/>
            <person name="Nagy I."/>
            <person name="Chovatia M."/>
            <person name="Adam C."/>
            <person name="LaButti K."/>
            <person name="Lipzen A."/>
            <person name="Riley R."/>
            <person name="Grigoriev I.V."/>
            <person name="Nagy L.G."/>
        </authorList>
    </citation>
    <scope>NUCLEOTIDE SEQUENCE [LARGE SCALE GENOMIC DNA]</scope>
    <source>
        <strain evidence="2 3">NL-1724</strain>
    </source>
</reference>
<evidence type="ECO:0000256" key="1">
    <source>
        <dbReference type="SAM" id="MobiDB-lite"/>
    </source>
</evidence>
<organism evidence="2 3">
    <name type="scientific">Schizophyllum amplum</name>
    <dbReference type="NCBI Taxonomy" id="97359"/>
    <lineage>
        <taxon>Eukaryota</taxon>
        <taxon>Fungi</taxon>
        <taxon>Dikarya</taxon>
        <taxon>Basidiomycota</taxon>
        <taxon>Agaricomycotina</taxon>
        <taxon>Agaricomycetes</taxon>
        <taxon>Agaricomycetidae</taxon>
        <taxon>Agaricales</taxon>
        <taxon>Schizophyllaceae</taxon>
        <taxon>Schizophyllum</taxon>
    </lineage>
</organism>
<feature type="region of interest" description="Disordered" evidence="1">
    <location>
        <begin position="1"/>
        <end position="183"/>
    </location>
</feature>
<name>A0A550CAK5_9AGAR</name>
<comment type="caution">
    <text evidence="2">The sequence shown here is derived from an EMBL/GenBank/DDBJ whole genome shotgun (WGS) entry which is preliminary data.</text>
</comment>
<dbReference type="EMBL" id="VDMD01000015">
    <property type="protein sequence ID" value="TRM61842.1"/>
    <property type="molecule type" value="Genomic_DNA"/>
</dbReference>
<evidence type="ECO:0000313" key="3">
    <source>
        <dbReference type="Proteomes" id="UP000320762"/>
    </source>
</evidence>